<sequence>MLLDIQALSYQVQAQTILDQVTLQLPEKGYLTISGPSGGGKSTLLKLCALLLTPSSGQILLAGKNQADYPVTLYRQAVSYCFQQPTLFGKTVLDNLQFPYTIRQKTFDAAFAQQQLQRVALPADYLTKAITELSGGERQRVALLRNTLFLPQVLLLDEVTAGLDETNKRIVRRFIQELVETGVAIMEVTHDTEELAQASQVIWIEKGRVTNGPADR</sequence>
<dbReference type="GO" id="GO:0005524">
    <property type="term" value="F:ATP binding"/>
    <property type="evidence" value="ECO:0007669"/>
    <property type="project" value="UniProtKB-KW"/>
</dbReference>
<keyword evidence="3" id="KW-0997">Cell inner membrane</keyword>
<comment type="caution">
    <text evidence="10">The sequence shown here is derived from an EMBL/GenBank/DDBJ whole genome shotgun (WGS) entry which is preliminary data.</text>
</comment>
<accession>A0A1L8RJT9</accession>
<organism evidence="10 11">
    <name type="scientific">Enterococcus canis</name>
    <dbReference type="NCBI Taxonomy" id="214095"/>
    <lineage>
        <taxon>Bacteria</taxon>
        <taxon>Bacillati</taxon>
        <taxon>Bacillota</taxon>
        <taxon>Bacilli</taxon>
        <taxon>Lactobacillales</taxon>
        <taxon>Enterococcaceae</taxon>
        <taxon>Enterococcus</taxon>
    </lineage>
</organism>
<evidence type="ECO:0000256" key="1">
    <source>
        <dbReference type="ARBA" id="ARBA00022448"/>
    </source>
</evidence>
<dbReference type="Proteomes" id="UP000181884">
    <property type="component" value="Unassembled WGS sequence"/>
</dbReference>
<proteinExistence type="predicted"/>
<dbReference type="STRING" id="214095.RU97_GL000208"/>
<dbReference type="GO" id="GO:0016887">
    <property type="term" value="F:ATP hydrolysis activity"/>
    <property type="evidence" value="ECO:0007669"/>
    <property type="project" value="InterPro"/>
</dbReference>
<dbReference type="EMBL" id="JXKH01000001">
    <property type="protein sequence ID" value="OJG19975.1"/>
    <property type="molecule type" value="Genomic_DNA"/>
</dbReference>
<keyword evidence="11" id="KW-1185">Reference proteome</keyword>
<evidence type="ECO:0000256" key="5">
    <source>
        <dbReference type="ARBA" id="ARBA00022741"/>
    </source>
</evidence>
<dbReference type="InterPro" id="IPR027417">
    <property type="entry name" value="P-loop_NTPase"/>
</dbReference>
<keyword evidence="7" id="KW-1278">Translocase</keyword>
<evidence type="ECO:0000256" key="8">
    <source>
        <dbReference type="ARBA" id="ARBA00023136"/>
    </source>
</evidence>
<evidence type="ECO:0000256" key="4">
    <source>
        <dbReference type="ARBA" id="ARBA00022592"/>
    </source>
</evidence>
<dbReference type="InterPro" id="IPR003439">
    <property type="entry name" value="ABC_transporter-like_ATP-bd"/>
</dbReference>
<dbReference type="PANTHER" id="PTHR43423:SF12">
    <property type="entry name" value="IRON EXPORT ATP-BINDING PROTEIN FETA-RELATED"/>
    <property type="match status" value="1"/>
</dbReference>
<evidence type="ECO:0000256" key="3">
    <source>
        <dbReference type="ARBA" id="ARBA00022519"/>
    </source>
</evidence>
<dbReference type="PROSITE" id="PS00211">
    <property type="entry name" value="ABC_TRANSPORTER_1"/>
    <property type="match status" value="1"/>
</dbReference>
<dbReference type="RefSeq" id="WP_067391702.1">
    <property type="nucleotide sequence ID" value="NZ_JXKH01000001.1"/>
</dbReference>
<evidence type="ECO:0000256" key="6">
    <source>
        <dbReference type="ARBA" id="ARBA00022840"/>
    </source>
</evidence>
<keyword evidence="1" id="KW-0813">Transport</keyword>
<gene>
    <name evidence="10" type="ORF">RU97_GL000208</name>
</gene>
<protein>
    <recommendedName>
        <fullName evidence="9">ABC transporter domain-containing protein</fullName>
    </recommendedName>
</protein>
<dbReference type="InterPro" id="IPR017871">
    <property type="entry name" value="ABC_transporter-like_CS"/>
</dbReference>
<name>A0A1L8RJT9_9ENTE</name>
<dbReference type="GO" id="GO:0006817">
    <property type="term" value="P:phosphate ion transport"/>
    <property type="evidence" value="ECO:0007669"/>
    <property type="project" value="UniProtKB-KW"/>
</dbReference>
<reference evidence="10 11" key="1">
    <citation type="submission" date="2014-12" db="EMBL/GenBank/DDBJ databases">
        <title>Draft genome sequences of 29 type strains of Enterococci.</title>
        <authorList>
            <person name="Zhong Z."/>
            <person name="Sun Z."/>
            <person name="Liu W."/>
            <person name="Zhang W."/>
            <person name="Zhang H."/>
        </authorList>
    </citation>
    <scope>NUCLEOTIDE SEQUENCE [LARGE SCALE GENOMIC DNA]</scope>
    <source>
        <strain evidence="10 11">DSM 17029</strain>
    </source>
</reference>
<dbReference type="Pfam" id="PF00005">
    <property type="entry name" value="ABC_tran"/>
    <property type="match status" value="1"/>
</dbReference>
<keyword evidence="5" id="KW-0547">Nucleotide-binding</keyword>
<dbReference type="PANTHER" id="PTHR43423">
    <property type="entry name" value="ABC TRANSPORTER I FAMILY MEMBER 17"/>
    <property type="match status" value="1"/>
</dbReference>
<evidence type="ECO:0000256" key="2">
    <source>
        <dbReference type="ARBA" id="ARBA00022475"/>
    </source>
</evidence>
<evidence type="ECO:0000259" key="9">
    <source>
        <dbReference type="PROSITE" id="PS50893"/>
    </source>
</evidence>
<keyword evidence="4" id="KW-0592">Phosphate transport</keyword>
<dbReference type="PROSITE" id="PS50893">
    <property type="entry name" value="ABC_TRANSPORTER_2"/>
    <property type="match status" value="1"/>
</dbReference>
<evidence type="ECO:0000256" key="7">
    <source>
        <dbReference type="ARBA" id="ARBA00022967"/>
    </source>
</evidence>
<dbReference type="AlphaFoldDB" id="A0A1L8RJT9"/>
<evidence type="ECO:0000313" key="10">
    <source>
        <dbReference type="EMBL" id="OJG19975.1"/>
    </source>
</evidence>
<evidence type="ECO:0000313" key="11">
    <source>
        <dbReference type="Proteomes" id="UP000181884"/>
    </source>
</evidence>
<dbReference type="SMART" id="SM00382">
    <property type="entry name" value="AAA"/>
    <property type="match status" value="1"/>
</dbReference>
<dbReference type="Gene3D" id="3.40.50.300">
    <property type="entry name" value="P-loop containing nucleotide triphosphate hydrolases"/>
    <property type="match status" value="1"/>
</dbReference>
<feature type="domain" description="ABC transporter" evidence="9">
    <location>
        <begin position="3"/>
        <end position="216"/>
    </location>
</feature>
<dbReference type="InterPro" id="IPR003593">
    <property type="entry name" value="AAA+_ATPase"/>
</dbReference>
<keyword evidence="6" id="KW-0067">ATP-binding</keyword>
<dbReference type="SUPFAM" id="SSF52540">
    <property type="entry name" value="P-loop containing nucleoside triphosphate hydrolases"/>
    <property type="match status" value="1"/>
</dbReference>
<keyword evidence="8" id="KW-0472">Membrane</keyword>
<keyword evidence="2" id="KW-1003">Cell membrane</keyword>